<organism evidence="1 2">
    <name type="scientific">Fulvivirga kasyanovii</name>
    <dbReference type="NCBI Taxonomy" id="396812"/>
    <lineage>
        <taxon>Bacteria</taxon>
        <taxon>Pseudomonadati</taxon>
        <taxon>Bacteroidota</taxon>
        <taxon>Cytophagia</taxon>
        <taxon>Cytophagales</taxon>
        <taxon>Fulvivirgaceae</taxon>
        <taxon>Fulvivirga</taxon>
    </lineage>
</organism>
<dbReference type="RefSeq" id="WP_155173811.1">
    <property type="nucleotide sequence ID" value="NZ_BAAAFL010000016.1"/>
</dbReference>
<protein>
    <recommendedName>
        <fullName evidence="3">Lipocalin-like domain-containing protein</fullName>
    </recommendedName>
</protein>
<sequence length="141" mass="16436">MKGFKLILVGLVMLWACDKEESVLDPKLITGTWKLENVTFNGIDGGAINDWVSTSAILQVDDNKHYYRNYVGGEWNINNRKLILDPGDRLPEFYWEYEILELTKETLKVKILLSETQYCCDFDQFENDDVLVIIETYKKSE</sequence>
<accession>A0ABW9RSV5</accession>
<gene>
    <name evidence="1" type="ORF">E1163_17735</name>
</gene>
<name>A0ABW9RSV5_9BACT</name>
<comment type="caution">
    <text evidence="1">The sequence shown here is derived from an EMBL/GenBank/DDBJ whole genome shotgun (WGS) entry which is preliminary data.</text>
</comment>
<reference evidence="1 2" key="1">
    <citation type="submission" date="2019-02" db="EMBL/GenBank/DDBJ databases">
        <authorList>
            <person name="Goldberg S.R."/>
            <person name="Haltli B.A."/>
            <person name="Correa H."/>
            <person name="Russell K.G."/>
        </authorList>
    </citation>
    <scope>NUCLEOTIDE SEQUENCE [LARGE SCALE GENOMIC DNA]</scope>
    <source>
        <strain evidence="1 2">JCM 16186</strain>
    </source>
</reference>
<keyword evidence="2" id="KW-1185">Reference proteome</keyword>
<evidence type="ECO:0000313" key="2">
    <source>
        <dbReference type="Proteomes" id="UP000798808"/>
    </source>
</evidence>
<dbReference type="EMBL" id="SMLW01000599">
    <property type="protein sequence ID" value="MTI26801.1"/>
    <property type="molecule type" value="Genomic_DNA"/>
</dbReference>
<evidence type="ECO:0008006" key="3">
    <source>
        <dbReference type="Google" id="ProtNLM"/>
    </source>
</evidence>
<evidence type="ECO:0000313" key="1">
    <source>
        <dbReference type="EMBL" id="MTI26801.1"/>
    </source>
</evidence>
<proteinExistence type="predicted"/>
<dbReference type="Proteomes" id="UP000798808">
    <property type="component" value="Unassembled WGS sequence"/>
</dbReference>